<keyword evidence="5" id="KW-0812">Transmembrane</keyword>
<keyword evidence="8" id="KW-1185">Reference proteome</keyword>
<evidence type="ECO:0000259" key="6">
    <source>
        <dbReference type="PROSITE" id="PS50977"/>
    </source>
</evidence>
<keyword evidence="1" id="KW-0805">Transcription regulation</keyword>
<keyword evidence="3" id="KW-0804">Transcription</keyword>
<dbReference type="InterPro" id="IPR009057">
    <property type="entry name" value="Homeodomain-like_sf"/>
</dbReference>
<protein>
    <submittedName>
        <fullName evidence="7">TetR/AcrR family transcriptional regulator</fullName>
    </submittedName>
</protein>
<organism evidence="7 8">
    <name type="scientific">Dactylosporangium maewongense</name>
    <dbReference type="NCBI Taxonomy" id="634393"/>
    <lineage>
        <taxon>Bacteria</taxon>
        <taxon>Bacillati</taxon>
        <taxon>Actinomycetota</taxon>
        <taxon>Actinomycetes</taxon>
        <taxon>Micromonosporales</taxon>
        <taxon>Micromonosporaceae</taxon>
        <taxon>Dactylosporangium</taxon>
    </lineage>
</organism>
<feature type="DNA-binding region" description="H-T-H motif" evidence="4">
    <location>
        <begin position="33"/>
        <end position="52"/>
    </location>
</feature>
<evidence type="ECO:0000256" key="2">
    <source>
        <dbReference type="ARBA" id="ARBA00023125"/>
    </source>
</evidence>
<keyword evidence="2 4" id="KW-0238">DNA-binding</keyword>
<dbReference type="Gene3D" id="1.10.357.10">
    <property type="entry name" value="Tetracycline Repressor, domain 2"/>
    <property type="match status" value="1"/>
</dbReference>
<evidence type="ECO:0000313" key="8">
    <source>
        <dbReference type="Proteomes" id="UP001501470"/>
    </source>
</evidence>
<evidence type="ECO:0000256" key="4">
    <source>
        <dbReference type="PROSITE-ProRule" id="PRU00335"/>
    </source>
</evidence>
<dbReference type="RefSeq" id="WP_344498397.1">
    <property type="nucleotide sequence ID" value="NZ_BAAAQD010000001.1"/>
</dbReference>
<feature type="domain" description="HTH tetR-type" evidence="6">
    <location>
        <begin position="10"/>
        <end position="70"/>
    </location>
</feature>
<dbReference type="Pfam" id="PF00440">
    <property type="entry name" value="TetR_N"/>
    <property type="match status" value="1"/>
</dbReference>
<dbReference type="PANTHER" id="PTHR30055">
    <property type="entry name" value="HTH-TYPE TRANSCRIPTIONAL REGULATOR RUTR"/>
    <property type="match status" value="1"/>
</dbReference>
<evidence type="ECO:0000256" key="3">
    <source>
        <dbReference type="ARBA" id="ARBA00023163"/>
    </source>
</evidence>
<gene>
    <name evidence="7" type="ORF">GCM10009827_001650</name>
</gene>
<dbReference type="Proteomes" id="UP001501470">
    <property type="component" value="Unassembled WGS sequence"/>
</dbReference>
<keyword evidence="5" id="KW-1133">Transmembrane helix</keyword>
<reference evidence="7 8" key="1">
    <citation type="journal article" date="2019" name="Int. J. Syst. Evol. Microbiol.">
        <title>The Global Catalogue of Microorganisms (GCM) 10K type strain sequencing project: providing services to taxonomists for standard genome sequencing and annotation.</title>
        <authorList>
            <consortium name="The Broad Institute Genomics Platform"/>
            <consortium name="The Broad Institute Genome Sequencing Center for Infectious Disease"/>
            <person name="Wu L."/>
            <person name="Ma J."/>
        </authorList>
    </citation>
    <scope>NUCLEOTIDE SEQUENCE [LARGE SCALE GENOMIC DNA]</scope>
    <source>
        <strain evidence="7 8">JCM 15933</strain>
    </source>
</reference>
<dbReference type="InterPro" id="IPR050109">
    <property type="entry name" value="HTH-type_TetR-like_transc_reg"/>
</dbReference>
<evidence type="ECO:0000256" key="1">
    <source>
        <dbReference type="ARBA" id="ARBA00023015"/>
    </source>
</evidence>
<proteinExistence type="predicted"/>
<keyword evidence="5" id="KW-0472">Membrane</keyword>
<feature type="transmembrane region" description="Helical" evidence="5">
    <location>
        <begin position="150"/>
        <end position="173"/>
    </location>
</feature>
<accession>A0ABN1ZHX4</accession>
<name>A0ABN1ZHX4_9ACTN</name>
<sequence length="204" mass="21528">MRLTRVQQQQRTHEQLLDAGLAVFLRRGYLSATVEEIAAEAGFTRGAVYKHFGGKEGLWQAIVDARAGALLDGLRAALDRAGSRDELLEVLNPAAFVRDPAAARWTLVSAEHLAAVAGRSAHQAETQRRLDEAVAADLDRHCHRLGIRPAVPLAQFVVAWGALGGGLALLHAVDPSTDVASVAAGVLAALLPAPSVERGARGVS</sequence>
<dbReference type="EMBL" id="BAAAQD010000001">
    <property type="protein sequence ID" value="GAA1499510.1"/>
    <property type="molecule type" value="Genomic_DNA"/>
</dbReference>
<evidence type="ECO:0000313" key="7">
    <source>
        <dbReference type="EMBL" id="GAA1499510.1"/>
    </source>
</evidence>
<dbReference type="SUPFAM" id="SSF46689">
    <property type="entry name" value="Homeodomain-like"/>
    <property type="match status" value="1"/>
</dbReference>
<dbReference type="PRINTS" id="PR00455">
    <property type="entry name" value="HTHTETR"/>
</dbReference>
<dbReference type="PROSITE" id="PS50977">
    <property type="entry name" value="HTH_TETR_2"/>
    <property type="match status" value="1"/>
</dbReference>
<dbReference type="InterPro" id="IPR001647">
    <property type="entry name" value="HTH_TetR"/>
</dbReference>
<comment type="caution">
    <text evidence="7">The sequence shown here is derived from an EMBL/GenBank/DDBJ whole genome shotgun (WGS) entry which is preliminary data.</text>
</comment>
<evidence type="ECO:0000256" key="5">
    <source>
        <dbReference type="SAM" id="Phobius"/>
    </source>
</evidence>
<dbReference type="PANTHER" id="PTHR30055:SF234">
    <property type="entry name" value="HTH-TYPE TRANSCRIPTIONAL REGULATOR BETI"/>
    <property type="match status" value="1"/>
</dbReference>